<reference evidence="1 2" key="1">
    <citation type="journal article" date="2014" name="Agronomy (Basel)">
        <title>A Draft Genome Sequence for Ensete ventricosum, the Drought-Tolerant Tree Against Hunger.</title>
        <authorList>
            <person name="Harrison J."/>
            <person name="Moore K.A."/>
            <person name="Paszkiewicz K."/>
            <person name="Jones T."/>
            <person name="Grant M."/>
            <person name="Ambacheew D."/>
            <person name="Muzemil S."/>
            <person name="Studholme D.J."/>
        </authorList>
    </citation>
    <scope>NUCLEOTIDE SEQUENCE [LARGE SCALE GENOMIC DNA]</scope>
</reference>
<evidence type="ECO:0000313" key="2">
    <source>
        <dbReference type="Proteomes" id="UP000287651"/>
    </source>
</evidence>
<protein>
    <submittedName>
        <fullName evidence="1">Uncharacterized protein</fullName>
    </submittedName>
</protein>
<sequence>MGSFAIGQYRQIVQQDGVVQGDDGLRNFQREERKEKMVDALRDQVGEQSMTILYEGTLRVDVEIRLNGGLTRRMVGVRATINSMQIEEWSNLDAFDEGTKVIQLAKAKLGSEGLSTEQEDIEAGTLEEYAKMLPFELS</sequence>
<name>A0A427AAE1_ENSVE</name>
<comment type="caution">
    <text evidence="1">The sequence shown here is derived from an EMBL/GenBank/DDBJ whole genome shotgun (WGS) entry which is preliminary data.</text>
</comment>
<proteinExistence type="predicted"/>
<dbReference type="EMBL" id="AMZH03003168">
    <property type="protein sequence ID" value="RRT73197.1"/>
    <property type="molecule type" value="Genomic_DNA"/>
</dbReference>
<dbReference type="AlphaFoldDB" id="A0A427AAE1"/>
<accession>A0A427AAE1</accession>
<organism evidence="1 2">
    <name type="scientific">Ensete ventricosum</name>
    <name type="common">Abyssinian banana</name>
    <name type="synonym">Musa ensete</name>
    <dbReference type="NCBI Taxonomy" id="4639"/>
    <lineage>
        <taxon>Eukaryota</taxon>
        <taxon>Viridiplantae</taxon>
        <taxon>Streptophyta</taxon>
        <taxon>Embryophyta</taxon>
        <taxon>Tracheophyta</taxon>
        <taxon>Spermatophyta</taxon>
        <taxon>Magnoliopsida</taxon>
        <taxon>Liliopsida</taxon>
        <taxon>Zingiberales</taxon>
        <taxon>Musaceae</taxon>
        <taxon>Ensete</taxon>
    </lineage>
</organism>
<dbReference type="Proteomes" id="UP000287651">
    <property type="component" value="Unassembled WGS sequence"/>
</dbReference>
<gene>
    <name evidence="1" type="ORF">B296_00012913</name>
</gene>
<evidence type="ECO:0000313" key="1">
    <source>
        <dbReference type="EMBL" id="RRT73197.1"/>
    </source>
</evidence>